<organism evidence="2 3">
    <name type="scientific">Rhodanobacter glycinis</name>
    <dbReference type="NCBI Taxonomy" id="582702"/>
    <lineage>
        <taxon>Bacteria</taxon>
        <taxon>Pseudomonadati</taxon>
        <taxon>Pseudomonadota</taxon>
        <taxon>Gammaproteobacteria</taxon>
        <taxon>Lysobacterales</taxon>
        <taxon>Rhodanobacteraceae</taxon>
        <taxon>Rhodanobacter</taxon>
    </lineage>
</organism>
<dbReference type="EMBL" id="FOSR01000003">
    <property type="protein sequence ID" value="SFK47844.1"/>
    <property type="molecule type" value="Genomic_DNA"/>
</dbReference>
<evidence type="ECO:0000313" key="2">
    <source>
        <dbReference type="EMBL" id="SFK47844.1"/>
    </source>
</evidence>
<evidence type="ECO:0008006" key="4">
    <source>
        <dbReference type="Google" id="ProtNLM"/>
    </source>
</evidence>
<reference evidence="3" key="1">
    <citation type="submission" date="2016-10" db="EMBL/GenBank/DDBJ databases">
        <authorList>
            <person name="Varghese N."/>
            <person name="Submissions S."/>
        </authorList>
    </citation>
    <scope>NUCLEOTIDE SEQUENCE [LARGE SCALE GENOMIC DNA]</scope>
    <source>
        <strain evidence="3">MO64</strain>
    </source>
</reference>
<dbReference type="Proteomes" id="UP000198725">
    <property type="component" value="Unassembled WGS sequence"/>
</dbReference>
<sequence length="115" mass="12543">MTTAPGNEQRRAARKPVGSRAPVMDVIRDQPMGHLGNLSATGLLLIGTHAPRRDAVYQVRLPLPGPDARASTIEVGIQAQWHEPAASPGQVWAGYRIIAITSNDATRLEHWLQQH</sequence>
<accession>A0A1I3ZUK3</accession>
<evidence type="ECO:0000313" key="3">
    <source>
        <dbReference type="Proteomes" id="UP000198725"/>
    </source>
</evidence>
<feature type="region of interest" description="Disordered" evidence="1">
    <location>
        <begin position="1"/>
        <end position="21"/>
    </location>
</feature>
<proteinExistence type="predicted"/>
<keyword evidence="3" id="KW-1185">Reference proteome</keyword>
<name>A0A1I3ZUK3_9GAMM</name>
<dbReference type="AlphaFoldDB" id="A0A1I3ZUK3"/>
<dbReference type="RefSeq" id="WP_008213641.1">
    <property type="nucleotide sequence ID" value="NZ_FOSR01000003.1"/>
</dbReference>
<gene>
    <name evidence="2" type="ORF">SAMN05192579_103127</name>
</gene>
<evidence type="ECO:0000256" key="1">
    <source>
        <dbReference type="SAM" id="MobiDB-lite"/>
    </source>
</evidence>
<protein>
    <recommendedName>
        <fullName evidence="4">PilZ domain-containing protein</fullName>
    </recommendedName>
</protein>